<organism evidence="2 3">
    <name type="scientific">Halovulum dunhuangense</name>
    <dbReference type="NCBI Taxonomy" id="1505036"/>
    <lineage>
        <taxon>Bacteria</taxon>
        <taxon>Pseudomonadati</taxon>
        <taxon>Pseudomonadota</taxon>
        <taxon>Alphaproteobacteria</taxon>
        <taxon>Rhodobacterales</taxon>
        <taxon>Paracoccaceae</taxon>
        <taxon>Halovulum</taxon>
    </lineage>
</organism>
<evidence type="ECO:0000313" key="2">
    <source>
        <dbReference type="EMBL" id="NNU81308.1"/>
    </source>
</evidence>
<name>A0A849L4F3_9RHOB</name>
<sequence length="286" mass="29795">MVKTIGNPLSWGVRRLGLAGHGIAESAAHMGSRDATPPQVRQIGTADLGAALRLGLDDFLALRSDALMVCLLYPVIGLALVWAALDARLLPLVFPLVSGFALLGPLAAVGLYEMSRRREAGQPAGWDAALSVLRAPALGAIVTLGIALLGLFLIWMLAAQYIYAATLGPEPPASLGAFLTETLTTGAGWAMIVIGTATGFVFAALVLSISVVSFPMLLDRDPGLPVAVVTSVRVARENPRTVAVWGLIVATSLVLGALPAFLGLAVVMPVLGHASWHLYRRAVARG</sequence>
<dbReference type="InterPro" id="IPR018692">
    <property type="entry name" value="DUF2189"/>
</dbReference>
<evidence type="ECO:0000256" key="1">
    <source>
        <dbReference type="SAM" id="Phobius"/>
    </source>
</evidence>
<keyword evidence="3" id="KW-1185">Reference proteome</keyword>
<feature type="transmembrane region" description="Helical" evidence="1">
    <location>
        <begin position="91"/>
        <end position="112"/>
    </location>
</feature>
<dbReference type="AlphaFoldDB" id="A0A849L4F3"/>
<feature type="transmembrane region" description="Helical" evidence="1">
    <location>
        <begin position="133"/>
        <end position="163"/>
    </location>
</feature>
<comment type="caution">
    <text evidence="2">The sequence shown here is derived from an EMBL/GenBank/DDBJ whole genome shotgun (WGS) entry which is preliminary data.</text>
</comment>
<keyword evidence="1" id="KW-1133">Transmembrane helix</keyword>
<proteinExistence type="predicted"/>
<feature type="transmembrane region" description="Helical" evidence="1">
    <location>
        <begin position="66"/>
        <end position="85"/>
    </location>
</feature>
<feature type="transmembrane region" description="Helical" evidence="1">
    <location>
        <begin position="200"/>
        <end position="218"/>
    </location>
</feature>
<feature type="transmembrane region" description="Helical" evidence="1">
    <location>
        <begin position="242"/>
        <end position="271"/>
    </location>
</feature>
<dbReference type="Proteomes" id="UP000572377">
    <property type="component" value="Unassembled WGS sequence"/>
</dbReference>
<dbReference type="RefSeq" id="WP_171326132.1">
    <property type="nucleotide sequence ID" value="NZ_JABFBC010000002.1"/>
</dbReference>
<keyword evidence="1" id="KW-0812">Transmembrane</keyword>
<protein>
    <submittedName>
        <fullName evidence="2">DUF2189 domain-containing protein</fullName>
    </submittedName>
</protein>
<accession>A0A849L4F3</accession>
<reference evidence="2 3" key="1">
    <citation type="submission" date="2020-05" db="EMBL/GenBank/DDBJ databases">
        <title>Gimesia benthica sp. nov., a novel planctomycete isolated from a deep-sea water sample of the Northwest Indian Ocean.</title>
        <authorList>
            <person name="Wang J."/>
            <person name="Ruan C."/>
            <person name="Song L."/>
            <person name="Zhu Y."/>
            <person name="Li A."/>
            <person name="Zheng X."/>
            <person name="Wang L."/>
            <person name="Lu Z."/>
            <person name="Huang Y."/>
            <person name="Du W."/>
            <person name="Zhou Y."/>
            <person name="Huang L."/>
            <person name="Dai X."/>
        </authorList>
    </citation>
    <scope>NUCLEOTIDE SEQUENCE [LARGE SCALE GENOMIC DNA]</scope>
    <source>
        <strain evidence="2 3">YYQ-30</strain>
    </source>
</reference>
<dbReference type="Pfam" id="PF09955">
    <property type="entry name" value="DUF2189"/>
    <property type="match status" value="1"/>
</dbReference>
<evidence type="ECO:0000313" key="3">
    <source>
        <dbReference type="Proteomes" id="UP000572377"/>
    </source>
</evidence>
<gene>
    <name evidence="2" type="ORF">HMH01_12755</name>
</gene>
<dbReference type="EMBL" id="JABFBC010000002">
    <property type="protein sequence ID" value="NNU81308.1"/>
    <property type="molecule type" value="Genomic_DNA"/>
</dbReference>
<keyword evidence="1" id="KW-0472">Membrane</keyword>